<evidence type="ECO:0000313" key="3">
    <source>
        <dbReference type="Proteomes" id="UP001292094"/>
    </source>
</evidence>
<proteinExistence type="predicted"/>
<dbReference type="Proteomes" id="UP001292094">
    <property type="component" value="Unassembled WGS sequence"/>
</dbReference>
<gene>
    <name evidence="2" type="ORF">Pmani_029411</name>
</gene>
<keyword evidence="3" id="KW-1185">Reference proteome</keyword>
<evidence type="ECO:0000256" key="1">
    <source>
        <dbReference type="SAM" id="MobiDB-lite"/>
    </source>
</evidence>
<name>A0AAE1NZR8_9EUCA</name>
<sequence>MDKRMGQSCVVFVVSGGTEGEHTIPPLPPHLTAPIPPPPPQPQPQPHLTAPIPPPPQPHLTAAIPPPPQPHLTPPHHTAPISPSFHTT</sequence>
<accession>A0AAE1NZR8</accession>
<dbReference type="AlphaFoldDB" id="A0AAE1NZR8"/>
<feature type="compositionally biased region" description="Pro residues" evidence="1">
    <location>
        <begin position="25"/>
        <end position="73"/>
    </location>
</feature>
<organism evidence="2 3">
    <name type="scientific">Petrolisthes manimaculis</name>
    <dbReference type="NCBI Taxonomy" id="1843537"/>
    <lineage>
        <taxon>Eukaryota</taxon>
        <taxon>Metazoa</taxon>
        <taxon>Ecdysozoa</taxon>
        <taxon>Arthropoda</taxon>
        <taxon>Crustacea</taxon>
        <taxon>Multicrustacea</taxon>
        <taxon>Malacostraca</taxon>
        <taxon>Eumalacostraca</taxon>
        <taxon>Eucarida</taxon>
        <taxon>Decapoda</taxon>
        <taxon>Pleocyemata</taxon>
        <taxon>Anomura</taxon>
        <taxon>Galatheoidea</taxon>
        <taxon>Porcellanidae</taxon>
        <taxon>Petrolisthes</taxon>
    </lineage>
</organism>
<feature type="region of interest" description="Disordered" evidence="1">
    <location>
        <begin position="18"/>
        <end position="88"/>
    </location>
</feature>
<evidence type="ECO:0000313" key="2">
    <source>
        <dbReference type="EMBL" id="KAK4298226.1"/>
    </source>
</evidence>
<comment type="caution">
    <text evidence="2">The sequence shown here is derived from an EMBL/GenBank/DDBJ whole genome shotgun (WGS) entry which is preliminary data.</text>
</comment>
<reference evidence="2" key="1">
    <citation type="submission" date="2023-11" db="EMBL/GenBank/DDBJ databases">
        <title>Genome assemblies of two species of porcelain crab, Petrolisthes cinctipes and Petrolisthes manimaculis (Anomura: Porcellanidae).</title>
        <authorList>
            <person name="Angst P."/>
        </authorList>
    </citation>
    <scope>NUCLEOTIDE SEQUENCE</scope>
    <source>
        <strain evidence="2">PB745_02</strain>
        <tissue evidence="2">Gill</tissue>
    </source>
</reference>
<protein>
    <submittedName>
        <fullName evidence="2">Uncharacterized protein</fullName>
    </submittedName>
</protein>
<dbReference type="EMBL" id="JAWZYT010003472">
    <property type="protein sequence ID" value="KAK4298226.1"/>
    <property type="molecule type" value="Genomic_DNA"/>
</dbReference>